<dbReference type="CDD" id="cd04301">
    <property type="entry name" value="NAT_SF"/>
    <property type="match status" value="1"/>
</dbReference>
<dbReference type="InterPro" id="IPR050832">
    <property type="entry name" value="Bact_Acetyltransf"/>
</dbReference>
<dbReference type="AlphaFoldDB" id="A0A4R5CM64"/>
<evidence type="ECO:0000259" key="3">
    <source>
        <dbReference type="PROSITE" id="PS51186"/>
    </source>
</evidence>
<gene>
    <name evidence="4" type="ORF">E0F98_15030</name>
</gene>
<dbReference type="Pfam" id="PF00583">
    <property type="entry name" value="Acetyltransf_1"/>
    <property type="match status" value="1"/>
</dbReference>
<reference evidence="4 5" key="1">
    <citation type="submission" date="2019-03" db="EMBL/GenBank/DDBJ databases">
        <title>Flavobacterium TSA-D2 sp. nov., isolated from arctic soil.</title>
        <authorList>
            <person name="Chaudhary D.K."/>
        </authorList>
    </citation>
    <scope>NUCLEOTIDE SEQUENCE [LARGE SCALE GENOMIC DNA]</scope>
    <source>
        <strain evidence="4 5">TSA-D2</strain>
    </source>
</reference>
<organism evidence="4 5">
    <name type="scientific">Flavobacterium hiemivividum</name>
    <dbReference type="NCBI Taxonomy" id="2541734"/>
    <lineage>
        <taxon>Bacteria</taxon>
        <taxon>Pseudomonadati</taxon>
        <taxon>Bacteroidota</taxon>
        <taxon>Flavobacteriia</taxon>
        <taxon>Flavobacteriales</taxon>
        <taxon>Flavobacteriaceae</taxon>
        <taxon>Flavobacterium</taxon>
    </lineage>
</organism>
<proteinExistence type="predicted"/>
<dbReference type="InterPro" id="IPR016181">
    <property type="entry name" value="Acyl_CoA_acyltransferase"/>
</dbReference>
<comment type="caution">
    <text evidence="4">The sequence shown here is derived from an EMBL/GenBank/DDBJ whole genome shotgun (WGS) entry which is preliminary data.</text>
</comment>
<keyword evidence="1 4" id="KW-0808">Transferase</keyword>
<dbReference type="Gene3D" id="3.40.630.30">
    <property type="match status" value="1"/>
</dbReference>
<protein>
    <submittedName>
        <fullName evidence="4">N-acetyltransferase</fullName>
    </submittedName>
</protein>
<evidence type="ECO:0000313" key="5">
    <source>
        <dbReference type="Proteomes" id="UP000294597"/>
    </source>
</evidence>
<dbReference type="SUPFAM" id="SSF55729">
    <property type="entry name" value="Acyl-CoA N-acyltransferases (Nat)"/>
    <property type="match status" value="1"/>
</dbReference>
<keyword evidence="5" id="KW-1185">Reference proteome</keyword>
<dbReference type="EMBL" id="SMFO01000016">
    <property type="protein sequence ID" value="TDE01442.1"/>
    <property type="molecule type" value="Genomic_DNA"/>
</dbReference>
<accession>A0A4R5CM64</accession>
<dbReference type="PROSITE" id="PS51186">
    <property type="entry name" value="GNAT"/>
    <property type="match status" value="1"/>
</dbReference>
<dbReference type="InterPro" id="IPR000182">
    <property type="entry name" value="GNAT_dom"/>
</dbReference>
<sequence>MITILRTKPENFDFVRLISELDKDIQIRDGEEHSFYAQFNKTDSIKHVVVAYDGDIAVGCGAFKVYQGDTAEIKRMFVNPENRGRKIASTILEALETWAKELSFASCILETGRRYPEAIALYKKNGYAVTRNYGQYEGIDDSVCFSKSIY</sequence>
<dbReference type="RefSeq" id="WP_132112926.1">
    <property type="nucleotide sequence ID" value="NZ_SMFO01000016.1"/>
</dbReference>
<feature type="domain" description="N-acetyltransferase" evidence="3">
    <location>
        <begin position="3"/>
        <end position="150"/>
    </location>
</feature>
<name>A0A4R5CM64_9FLAO</name>
<dbReference type="Proteomes" id="UP000294597">
    <property type="component" value="Unassembled WGS sequence"/>
</dbReference>
<dbReference type="PANTHER" id="PTHR43877:SF2">
    <property type="entry name" value="AMINOALKYLPHOSPHONATE N-ACETYLTRANSFERASE-RELATED"/>
    <property type="match status" value="1"/>
</dbReference>
<dbReference type="GO" id="GO:0016747">
    <property type="term" value="F:acyltransferase activity, transferring groups other than amino-acyl groups"/>
    <property type="evidence" value="ECO:0007669"/>
    <property type="project" value="InterPro"/>
</dbReference>
<evidence type="ECO:0000256" key="2">
    <source>
        <dbReference type="ARBA" id="ARBA00023315"/>
    </source>
</evidence>
<evidence type="ECO:0000313" key="4">
    <source>
        <dbReference type="EMBL" id="TDE01442.1"/>
    </source>
</evidence>
<dbReference type="PANTHER" id="PTHR43877">
    <property type="entry name" value="AMINOALKYLPHOSPHONATE N-ACETYLTRANSFERASE-RELATED-RELATED"/>
    <property type="match status" value="1"/>
</dbReference>
<keyword evidence="2" id="KW-0012">Acyltransferase</keyword>
<evidence type="ECO:0000256" key="1">
    <source>
        <dbReference type="ARBA" id="ARBA00022679"/>
    </source>
</evidence>